<organism evidence="1 2">
    <name type="scientific">Meripilus lineatus</name>
    <dbReference type="NCBI Taxonomy" id="2056292"/>
    <lineage>
        <taxon>Eukaryota</taxon>
        <taxon>Fungi</taxon>
        <taxon>Dikarya</taxon>
        <taxon>Basidiomycota</taxon>
        <taxon>Agaricomycotina</taxon>
        <taxon>Agaricomycetes</taxon>
        <taxon>Polyporales</taxon>
        <taxon>Meripilaceae</taxon>
        <taxon>Meripilus</taxon>
    </lineage>
</organism>
<proteinExistence type="predicted"/>
<dbReference type="EMBL" id="JANAWD010000567">
    <property type="protein sequence ID" value="KAJ3477751.1"/>
    <property type="molecule type" value="Genomic_DNA"/>
</dbReference>
<name>A0AAD5UTY8_9APHY</name>
<dbReference type="AlphaFoldDB" id="A0AAD5UTY8"/>
<sequence>MQSALDRFCNTRKGFIDAGVCPQSVSLPRQHSLLHYIPGIRLFGSPNGLCSSITESKHIHAVKRPYRRSNRFKALRQILLINQRQDKLSAARRHFLSKGLPLIRHRNRSLIQNPLPLIQKHHRDEEDVGAVEGNHEDITTTHLVLCRTPVCTRWVNDIAERLNQPELEAMIRQFLYAEANDINPGDPNTTNINLAECPIITSRIALYQSAIATFYAPSELAGTSGMHSEIIRANPNWRYEYPRFDTVLIQVNPDLPGIRGCKIGRVRAFLSVSYDGSRIPCALVQWFVIKGDRPSDVMNMWVVQPEMQGQHHFTSVVHIDSFIRGVHLIPVYNGVKMPRNFHFSYSLDAFKAFYLNRFADYHTHECIL</sequence>
<dbReference type="Proteomes" id="UP001212997">
    <property type="component" value="Unassembled WGS sequence"/>
</dbReference>
<evidence type="ECO:0000313" key="1">
    <source>
        <dbReference type="EMBL" id="KAJ3477751.1"/>
    </source>
</evidence>
<reference evidence="1" key="1">
    <citation type="submission" date="2022-07" db="EMBL/GenBank/DDBJ databases">
        <title>Genome Sequence of Physisporinus lineatus.</title>
        <authorList>
            <person name="Buettner E."/>
        </authorList>
    </citation>
    <scope>NUCLEOTIDE SEQUENCE</scope>
    <source>
        <strain evidence="1">VT162</strain>
    </source>
</reference>
<keyword evidence="2" id="KW-1185">Reference proteome</keyword>
<accession>A0AAD5UTY8</accession>
<protein>
    <submittedName>
        <fullName evidence="1">Uncharacterized protein</fullName>
    </submittedName>
</protein>
<comment type="caution">
    <text evidence="1">The sequence shown here is derived from an EMBL/GenBank/DDBJ whole genome shotgun (WGS) entry which is preliminary data.</text>
</comment>
<gene>
    <name evidence="1" type="ORF">NLI96_g10246</name>
</gene>
<evidence type="ECO:0000313" key="2">
    <source>
        <dbReference type="Proteomes" id="UP001212997"/>
    </source>
</evidence>